<evidence type="ECO:0000313" key="2">
    <source>
        <dbReference type="Proteomes" id="UP000215005"/>
    </source>
</evidence>
<dbReference type="RefSeq" id="WP_017621317.1">
    <property type="nucleotide sequence ID" value="NZ_ANBG01000404.1"/>
</dbReference>
<reference evidence="1 2" key="1">
    <citation type="submission" date="2017-08" db="EMBL/GenBank/DDBJ databases">
        <title>The complete genome sequence of Nocardiopsis gilva YIM 90087.</title>
        <authorList>
            <person name="Yin M."/>
            <person name="Tang S."/>
        </authorList>
    </citation>
    <scope>NUCLEOTIDE SEQUENCE [LARGE SCALE GENOMIC DNA]</scope>
    <source>
        <strain evidence="1 2">YIM 90087</strain>
    </source>
</reference>
<dbReference type="SUPFAM" id="SSF46785">
    <property type="entry name" value="Winged helix' DNA-binding domain"/>
    <property type="match status" value="1"/>
</dbReference>
<accession>A0A223S1X8</accession>
<dbReference type="InterPro" id="IPR036388">
    <property type="entry name" value="WH-like_DNA-bd_sf"/>
</dbReference>
<dbReference type="Proteomes" id="UP000215005">
    <property type="component" value="Chromosome"/>
</dbReference>
<proteinExistence type="predicted"/>
<protein>
    <submittedName>
        <fullName evidence="1">MarR family transcriptional regulator</fullName>
    </submittedName>
</protein>
<dbReference type="KEGG" id="ngv:CDO52_04375"/>
<dbReference type="OrthoDB" id="4550567at2"/>
<name>A0A223S1X8_9ACTN</name>
<dbReference type="EMBL" id="CP022753">
    <property type="protein sequence ID" value="ASU82118.1"/>
    <property type="molecule type" value="Genomic_DNA"/>
</dbReference>
<dbReference type="InterPro" id="IPR036390">
    <property type="entry name" value="WH_DNA-bd_sf"/>
</dbReference>
<dbReference type="Gene3D" id="1.10.10.10">
    <property type="entry name" value="Winged helix-like DNA-binding domain superfamily/Winged helix DNA-binding domain"/>
    <property type="match status" value="1"/>
</dbReference>
<organism evidence="1 2">
    <name type="scientific">Nocardiopsis gilva YIM 90087</name>
    <dbReference type="NCBI Taxonomy" id="1235441"/>
    <lineage>
        <taxon>Bacteria</taxon>
        <taxon>Bacillati</taxon>
        <taxon>Actinomycetota</taxon>
        <taxon>Actinomycetes</taxon>
        <taxon>Streptosporangiales</taxon>
        <taxon>Nocardiopsidaceae</taxon>
        <taxon>Nocardiopsis</taxon>
    </lineage>
</organism>
<dbReference type="AlphaFoldDB" id="A0A223S1X8"/>
<evidence type="ECO:0000313" key="1">
    <source>
        <dbReference type="EMBL" id="ASU82118.1"/>
    </source>
</evidence>
<gene>
    <name evidence="1" type="ORF">CDO52_04375</name>
</gene>
<sequence length="151" mass="17101">MEYSHNDTELLDQPIGYWSWAAHKAVVDHIRANLAELGVTQPQNWILDQVLSGRNGRTREEITEILEGYLDVGTTLDAEFDGLIEKGLIRVDDEEQLWGTAEGEAVFRQCTERHAAMKKARNAGVTDADYITTLKVLQRMIHNVGGRAWHE</sequence>
<keyword evidence="2" id="KW-1185">Reference proteome</keyword>